<evidence type="ECO:0000256" key="1">
    <source>
        <dbReference type="SAM" id="SignalP"/>
    </source>
</evidence>
<feature type="chain" id="PRO_5045621851" evidence="1">
    <location>
        <begin position="22"/>
        <end position="221"/>
    </location>
</feature>
<dbReference type="RefSeq" id="WP_250750426.1">
    <property type="nucleotide sequence ID" value="NZ_CP098401.1"/>
</dbReference>
<proteinExistence type="predicted"/>
<dbReference type="Pfam" id="PF13462">
    <property type="entry name" value="Thioredoxin_4"/>
    <property type="match status" value="1"/>
</dbReference>
<protein>
    <submittedName>
        <fullName evidence="3">DsbA family protein</fullName>
    </submittedName>
</protein>
<dbReference type="SUPFAM" id="SSF52833">
    <property type="entry name" value="Thioredoxin-like"/>
    <property type="match status" value="1"/>
</dbReference>
<dbReference type="InterPro" id="IPR036249">
    <property type="entry name" value="Thioredoxin-like_sf"/>
</dbReference>
<dbReference type="Proteomes" id="UP001055580">
    <property type="component" value="Chromosome"/>
</dbReference>
<feature type="signal peptide" evidence="1">
    <location>
        <begin position="1"/>
        <end position="21"/>
    </location>
</feature>
<keyword evidence="1" id="KW-0732">Signal</keyword>
<evidence type="ECO:0000313" key="3">
    <source>
        <dbReference type="EMBL" id="URW75004.1"/>
    </source>
</evidence>
<dbReference type="InterPro" id="IPR012336">
    <property type="entry name" value="Thioredoxin-like_fold"/>
</dbReference>
<feature type="domain" description="Thioredoxin-like fold" evidence="2">
    <location>
        <begin position="33"/>
        <end position="210"/>
    </location>
</feature>
<reference evidence="3" key="1">
    <citation type="submission" date="2022-05" db="EMBL/GenBank/DDBJ databases">
        <title>Sphingomonas sp. strain RMG20 Genome sequencing and assembly.</title>
        <authorList>
            <person name="Kim I."/>
        </authorList>
    </citation>
    <scope>NUCLEOTIDE SEQUENCE</scope>
    <source>
        <strain evidence="3">RMG20</strain>
    </source>
</reference>
<organism evidence="3 4">
    <name type="scientific">Sphingomonas donggukensis</name>
    <dbReference type="NCBI Taxonomy" id="2949093"/>
    <lineage>
        <taxon>Bacteria</taxon>
        <taxon>Pseudomonadati</taxon>
        <taxon>Pseudomonadota</taxon>
        <taxon>Alphaproteobacteria</taxon>
        <taxon>Sphingomonadales</taxon>
        <taxon>Sphingomonadaceae</taxon>
        <taxon>Sphingomonas</taxon>
    </lineage>
</organism>
<sequence>MRILFVLAALFTLAAAPPARDWRTTAVTTPSGSFAIGNPAAPVKLVEYLSFTCPHCGHFVAESKTALHDGWVRNGSVRVETRAAMRDAYDVAAWTVARCAGPARFDRLSRAIFAQQDVWTTRGSTWAQANLAKLKAMPERAQVRAIADNSGLSAIAARTGLTPAALTACLATDVQRKQLMAMTDAAFAKIPGTPGFEINGALVEGFDWATLEPQLRAAGAR</sequence>
<keyword evidence="4" id="KW-1185">Reference proteome</keyword>
<dbReference type="Gene3D" id="1.10.40.110">
    <property type="match status" value="1"/>
</dbReference>
<evidence type="ECO:0000259" key="2">
    <source>
        <dbReference type="Pfam" id="PF13462"/>
    </source>
</evidence>
<dbReference type="EMBL" id="CP098401">
    <property type="protein sequence ID" value="URW75004.1"/>
    <property type="molecule type" value="Genomic_DNA"/>
</dbReference>
<evidence type="ECO:0000313" key="4">
    <source>
        <dbReference type="Proteomes" id="UP001055580"/>
    </source>
</evidence>
<accession>A0ABY4TV06</accession>
<dbReference type="Gene3D" id="3.40.30.10">
    <property type="entry name" value="Glutaredoxin"/>
    <property type="match status" value="1"/>
</dbReference>
<gene>
    <name evidence="3" type="ORF">M9980_10580</name>
</gene>
<name>A0ABY4TV06_9SPHN</name>